<dbReference type="RefSeq" id="WP_397557530.1">
    <property type="nucleotide sequence ID" value="NZ_JBIQWL010000007.1"/>
</dbReference>
<evidence type="ECO:0000313" key="4">
    <source>
        <dbReference type="EMBL" id="MFH8252081.1"/>
    </source>
</evidence>
<dbReference type="PROSITE" id="PS51186">
    <property type="entry name" value="GNAT"/>
    <property type="match status" value="1"/>
</dbReference>
<keyword evidence="4" id="KW-0689">Ribosomal protein</keyword>
<proteinExistence type="predicted"/>
<gene>
    <name evidence="4" type="primary">rimI</name>
    <name evidence="4" type="ORF">ACH3VR_17080</name>
</gene>
<organism evidence="4 5">
    <name type="scientific">Microbacterium alkaliflavum</name>
    <dbReference type="NCBI Taxonomy" id="3248839"/>
    <lineage>
        <taxon>Bacteria</taxon>
        <taxon>Bacillati</taxon>
        <taxon>Actinomycetota</taxon>
        <taxon>Actinomycetes</taxon>
        <taxon>Micrococcales</taxon>
        <taxon>Microbacteriaceae</taxon>
        <taxon>Microbacterium</taxon>
    </lineage>
</organism>
<evidence type="ECO:0000259" key="3">
    <source>
        <dbReference type="PROSITE" id="PS51186"/>
    </source>
</evidence>
<dbReference type="SUPFAM" id="SSF55729">
    <property type="entry name" value="Acyl-CoA N-acyltransferases (Nat)"/>
    <property type="match status" value="1"/>
</dbReference>
<keyword evidence="4" id="KW-0687">Ribonucleoprotein</keyword>
<protein>
    <submittedName>
        <fullName evidence="4">Ribosomal protein S18-alanine N-acetyltransferase</fullName>
        <ecNumber evidence="4">2.3.1.266</ecNumber>
    </submittedName>
</protein>
<dbReference type="Proteomes" id="UP001610861">
    <property type="component" value="Unassembled WGS sequence"/>
</dbReference>
<keyword evidence="5" id="KW-1185">Reference proteome</keyword>
<comment type="caution">
    <text evidence="4">The sequence shown here is derived from an EMBL/GenBank/DDBJ whole genome shotgun (WGS) entry which is preliminary data.</text>
</comment>
<name>A0ABW7QB15_9MICO</name>
<dbReference type="NCBIfam" id="TIGR01575">
    <property type="entry name" value="rimI"/>
    <property type="match status" value="1"/>
</dbReference>
<dbReference type="Pfam" id="PF00583">
    <property type="entry name" value="Acetyltransf_1"/>
    <property type="match status" value="1"/>
</dbReference>
<keyword evidence="1 4" id="KW-0808">Transferase</keyword>
<accession>A0ABW7QB15</accession>
<dbReference type="InterPro" id="IPR050832">
    <property type="entry name" value="Bact_Acetyltransf"/>
</dbReference>
<sequence length="165" mass="17988">MSLRRATPDDLAAIMTLERASFPTDAWSDAMMREELASRHGCYVVDEEAGRVIGYAGLRAPQGSRDADIQTIAIAEAARGRGRGRALLEALLVEASTRDVQEVFLEVRADNPVAQALYASEGFAEVGRRPRYYQPDDVDAVVMRLDLGGWSTARKNDPEDAGACT</sequence>
<reference evidence="4 5" key="1">
    <citation type="submission" date="2024-09" db="EMBL/GenBank/DDBJ databases">
        <authorList>
            <person name="Pan X."/>
        </authorList>
    </citation>
    <scope>NUCLEOTIDE SEQUENCE [LARGE SCALE GENOMIC DNA]</scope>
    <source>
        <strain evidence="4 5">B2969</strain>
    </source>
</reference>
<dbReference type="EMBL" id="JBIQWL010000007">
    <property type="protein sequence ID" value="MFH8252081.1"/>
    <property type="molecule type" value="Genomic_DNA"/>
</dbReference>
<dbReference type="EC" id="2.3.1.266" evidence="4"/>
<evidence type="ECO:0000256" key="2">
    <source>
        <dbReference type="ARBA" id="ARBA00023315"/>
    </source>
</evidence>
<keyword evidence="2 4" id="KW-0012">Acyltransferase</keyword>
<feature type="domain" description="N-acetyltransferase" evidence="3">
    <location>
        <begin position="1"/>
        <end position="148"/>
    </location>
</feature>
<dbReference type="InterPro" id="IPR006464">
    <property type="entry name" value="AcTrfase_RimI/Ard1"/>
</dbReference>
<dbReference type="GO" id="GO:0005840">
    <property type="term" value="C:ribosome"/>
    <property type="evidence" value="ECO:0007669"/>
    <property type="project" value="UniProtKB-KW"/>
</dbReference>
<dbReference type="GO" id="GO:0008999">
    <property type="term" value="F:protein-N-terminal-alanine acetyltransferase activity"/>
    <property type="evidence" value="ECO:0007669"/>
    <property type="project" value="UniProtKB-EC"/>
</dbReference>
<dbReference type="Gene3D" id="3.40.630.30">
    <property type="match status" value="1"/>
</dbReference>
<evidence type="ECO:0000256" key="1">
    <source>
        <dbReference type="ARBA" id="ARBA00022679"/>
    </source>
</evidence>
<dbReference type="PANTHER" id="PTHR43877">
    <property type="entry name" value="AMINOALKYLPHOSPHONATE N-ACETYLTRANSFERASE-RELATED-RELATED"/>
    <property type="match status" value="1"/>
</dbReference>
<evidence type="ECO:0000313" key="5">
    <source>
        <dbReference type="Proteomes" id="UP001610861"/>
    </source>
</evidence>
<dbReference type="InterPro" id="IPR016181">
    <property type="entry name" value="Acyl_CoA_acyltransferase"/>
</dbReference>
<dbReference type="InterPro" id="IPR000182">
    <property type="entry name" value="GNAT_dom"/>
</dbReference>